<keyword evidence="2" id="KW-1185">Reference proteome</keyword>
<proteinExistence type="predicted"/>
<dbReference type="Proteomes" id="UP001470586">
    <property type="component" value="Chromosome"/>
</dbReference>
<evidence type="ECO:0000313" key="1">
    <source>
        <dbReference type="EMBL" id="WZN38375.1"/>
    </source>
</evidence>
<dbReference type="EMBL" id="CP128397">
    <property type="protein sequence ID" value="WZN38375.1"/>
    <property type="molecule type" value="Genomic_DNA"/>
</dbReference>
<name>A0ABZ2YHA5_9MOLU</name>
<accession>A0ABZ2YHA5</accession>
<sequence>MDLKLKSDELQQNQQELTKIDLMIKEQENTYSGAIKPLTTKITNDAVKITKRTTEKVTSWFRKWF</sequence>
<dbReference type="RefSeq" id="WP_341833711.1">
    <property type="nucleotide sequence ID" value="NZ_CP128397.1"/>
</dbReference>
<protein>
    <submittedName>
        <fullName evidence="1">Uncharacterized protein</fullName>
    </submittedName>
</protein>
<organism evidence="1 2">
    <name type="scientific">Candidatus Phytoplasma asteris</name>
    <dbReference type="NCBI Taxonomy" id="85620"/>
    <lineage>
        <taxon>Bacteria</taxon>
        <taxon>Bacillati</taxon>
        <taxon>Mycoplasmatota</taxon>
        <taxon>Mollicutes</taxon>
        <taxon>Acholeplasmatales</taxon>
        <taxon>Acholeplasmataceae</taxon>
        <taxon>Candidatus Phytoplasma</taxon>
        <taxon>16SrI (Aster yellows group)</taxon>
    </lineage>
</organism>
<evidence type="ECO:0000313" key="2">
    <source>
        <dbReference type="Proteomes" id="UP001470586"/>
    </source>
</evidence>
<gene>
    <name evidence="1" type="ORF">M33023_01840</name>
</gene>
<reference evidence="1" key="1">
    <citation type="submission" date="2023-06" db="EMBL/GenBank/DDBJ databases">
        <title>Complete Genome of Candidatus Phytoplasma asteris M33.</title>
        <authorList>
            <person name="Toth R."/>
            <person name="Ilic A.-M."/>
            <person name="Huettel B."/>
            <person name="Duduk B."/>
            <person name="Kube M."/>
        </authorList>
    </citation>
    <scope>NUCLEOTIDE SEQUENCE [LARGE SCALE GENOMIC DNA]</scope>
    <source>
        <strain evidence="1">M33</strain>
    </source>
</reference>